<gene>
    <name evidence="1" type="ORF">PG997_013671</name>
</gene>
<comment type="caution">
    <text evidence="1">The sequence shown here is derived from an EMBL/GenBank/DDBJ whole genome shotgun (WGS) entry which is preliminary data.</text>
</comment>
<keyword evidence="2" id="KW-1185">Reference proteome</keyword>
<evidence type="ECO:0000313" key="1">
    <source>
        <dbReference type="EMBL" id="KAK8066924.1"/>
    </source>
</evidence>
<organism evidence="1 2">
    <name type="scientific">Apiospora hydei</name>
    <dbReference type="NCBI Taxonomy" id="1337664"/>
    <lineage>
        <taxon>Eukaryota</taxon>
        <taxon>Fungi</taxon>
        <taxon>Dikarya</taxon>
        <taxon>Ascomycota</taxon>
        <taxon>Pezizomycotina</taxon>
        <taxon>Sordariomycetes</taxon>
        <taxon>Xylariomycetidae</taxon>
        <taxon>Amphisphaeriales</taxon>
        <taxon>Apiosporaceae</taxon>
        <taxon>Apiospora</taxon>
    </lineage>
</organism>
<accession>A0ABR1V6V7</accession>
<evidence type="ECO:0000313" key="2">
    <source>
        <dbReference type="Proteomes" id="UP001433268"/>
    </source>
</evidence>
<dbReference type="EMBL" id="JAQQWN010000009">
    <property type="protein sequence ID" value="KAK8066924.1"/>
    <property type="molecule type" value="Genomic_DNA"/>
</dbReference>
<proteinExistence type="predicted"/>
<dbReference type="GeneID" id="92051045"/>
<sequence length="201" mass="22721">MIRQLKTLWVKKNSSIGGVLDTPVAVFKSFWAWFKSYGGQNSEEVVPACFPNEHTTINLEFCRCLAGCHARSNRAEHAETLSAIFHSAIRSLVNIQHNLVMDSASPPLRFLGGKHQYRKALGSVNQERLDSYCSKMGACKPLPISILYKTGDVCIKYRLAGRPDLRAALVLKSIYYQQKQLGGTRTIWNTLWTTIIKRFKD</sequence>
<dbReference type="Proteomes" id="UP001433268">
    <property type="component" value="Unassembled WGS sequence"/>
</dbReference>
<name>A0ABR1V6V7_9PEZI</name>
<dbReference type="RefSeq" id="XP_066663677.1">
    <property type="nucleotide sequence ID" value="XM_066817985.1"/>
</dbReference>
<reference evidence="1 2" key="1">
    <citation type="submission" date="2023-01" db="EMBL/GenBank/DDBJ databases">
        <title>Analysis of 21 Apiospora genomes using comparative genomics revels a genus with tremendous synthesis potential of carbohydrate active enzymes and secondary metabolites.</title>
        <authorList>
            <person name="Sorensen T."/>
        </authorList>
    </citation>
    <scope>NUCLEOTIDE SEQUENCE [LARGE SCALE GENOMIC DNA]</scope>
    <source>
        <strain evidence="1 2">CBS 114990</strain>
    </source>
</reference>
<protein>
    <submittedName>
        <fullName evidence="1">Uncharacterized protein</fullName>
    </submittedName>
</protein>